<evidence type="ECO:0000256" key="1">
    <source>
        <dbReference type="SAM" id="Phobius"/>
    </source>
</evidence>
<evidence type="ECO:0000313" key="3">
    <source>
        <dbReference type="Proteomes" id="UP000004892"/>
    </source>
</evidence>
<dbReference type="eggNOG" id="ENOG502ZECS">
    <property type="taxonomic scope" value="Bacteria"/>
</dbReference>
<dbReference type="Proteomes" id="UP000004892">
    <property type="component" value="Unassembled WGS sequence"/>
</dbReference>
<keyword evidence="1" id="KW-1133">Transmembrane helix</keyword>
<comment type="caution">
    <text evidence="2">The sequence shown here is derived from an EMBL/GenBank/DDBJ whole genome shotgun (WGS) entry which is preliminary data.</text>
</comment>
<dbReference type="HOGENOM" id="CLU_2480294_0_0_10"/>
<gene>
    <name evidence="2" type="ORF">HMPREF9449_02017</name>
</gene>
<dbReference type="AlphaFoldDB" id="H1DJE5"/>
<dbReference type="EMBL" id="ADMC01000025">
    <property type="protein sequence ID" value="EHP46400.1"/>
    <property type="molecule type" value="Genomic_DNA"/>
</dbReference>
<dbReference type="PATRIC" id="fig|742817.3.peg.2154"/>
<sequence length="87" mass="10210">MKNINKTAFIVSLLVLIAAFSVLSMTSMPEEFRYTWVGLNPWNGVEGLAFTVRYFLHTSVAVTYIITVALLFLIWWRLYAIFHRIWH</sequence>
<protein>
    <submittedName>
        <fullName evidence="2">Uncharacterized protein</fullName>
    </submittedName>
</protein>
<dbReference type="GeneID" id="98069574"/>
<evidence type="ECO:0000313" key="2">
    <source>
        <dbReference type="EMBL" id="EHP46400.1"/>
    </source>
</evidence>
<reference evidence="2 3" key="1">
    <citation type="submission" date="2012-01" db="EMBL/GenBank/DDBJ databases">
        <title>The Genome Sequence of Odoribacter laneus YIT 12061.</title>
        <authorList>
            <consortium name="The Broad Institute Genome Sequencing Platform"/>
            <person name="Earl A."/>
            <person name="Ward D."/>
            <person name="Feldgarden M."/>
            <person name="Gevers D."/>
            <person name="Morotomi M."/>
            <person name="Young S.K."/>
            <person name="Zeng Q."/>
            <person name="Gargeya S."/>
            <person name="Fitzgerald M."/>
            <person name="Haas B."/>
            <person name="Abouelleil A."/>
            <person name="Alvarado L."/>
            <person name="Arachchi H.M."/>
            <person name="Berlin A."/>
            <person name="Chapman S.B."/>
            <person name="Gearin G."/>
            <person name="Goldberg J."/>
            <person name="Griggs A."/>
            <person name="Gujja S."/>
            <person name="Hansen M."/>
            <person name="Heiman D."/>
            <person name="Howarth C."/>
            <person name="Larimer J."/>
            <person name="Lui A."/>
            <person name="MacDonald P.J.P."/>
            <person name="McCowen C."/>
            <person name="Montmayeur A."/>
            <person name="Murphy C."/>
            <person name="Neiman D."/>
            <person name="Pearson M."/>
            <person name="Priest M."/>
            <person name="Roberts A."/>
            <person name="Saif S."/>
            <person name="Shea T."/>
            <person name="Sisk P."/>
            <person name="Stolte C."/>
            <person name="Sykes S."/>
            <person name="Wortman J."/>
            <person name="Nusbaum C."/>
            <person name="Birren B."/>
        </authorList>
    </citation>
    <scope>NUCLEOTIDE SEQUENCE [LARGE SCALE GENOMIC DNA]</scope>
    <source>
        <strain evidence="2 3">YIT 12061</strain>
    </source>
</reference>
<dbReference type="RefSeq" id="WP_009137164.1">
    <property type="nucleotide sequence ID" value="NZ_JH594596.1"/>
</dbReference>
<keyword evidence="1" id="KW-0472">Membrane</keyword>
<name>H1DJE5_9BACT</name>
<feature type="transmembrane region" description="Helical" evidence="1">
    <location>
        <begin position="54"/>
        <end position="76"/>
    </location>
</feature>
<keyword evidence="3" id="KW-1185">Reference proteome</keyword>
<keyword evidence="1" id="KW-0812">Transmembrane</keyword>
<accession>H1DJE5</accession>
<proteinExistence type="predicted"/>
<organism evidence="2 3">
    <name type="scientific">Odoribacter laneus YIT 12061</name>
    <dbReference type="NCBI Taxonomy" id="742817"/>
    <lineage>
        <taxon>Bacteria</taxon>
        <taxon>Pseudomonadati</taxon>
        <taxon>Bacteroidota</taxon>
        <taxon>Bacteroidia</taxon>
        <taxon>Bacteroidales</taxon>
        <taxon>Odoribacteraceae</taxon>
        <taxon>Odoribacter</taxon>
    </lineage>
</organism>